<name>A0A3M7L745_9FLAO</name>
<reference evidence="1 2" key="1">
    <citation type="submission" date="2018-08" db="EMBL/GenBank/DDBJ databases">
        <title>Chryseobacterium nematophagum: a novel matrix digesting pathogen of nematodes.</title>
        <authorList>
            <person name="Page A."/>
            <person name="Roberts M."/>
            <person name="Felix M.-A."/>
            <person name="Weir W."/>
        </authorList>
    </citation>
    <scope>NUCLEOTIDE SEQUENCE [LARGE SCALE GENOMIC DNA]</scope>
    <source>
        <strain evidence="1 2">JUb275</strain>
    </source>
</reference>
<proteinExistence type="predicted"/>
<sequence length="342" mass="38388">MIKIKHIAGYMSVILLLVACRNENMDENQMETSLNSKSTNSNLIVDEKAFEGFIKDNDLKLIATFPVKNNNITGKSTYSFGHVKEKITSSHLTELGLSDQKILSIVREKMRNAGAIDGITINDYKTSKAYSQYNLADRYGWWAYIETGNPIITPMNNIKKNDVKVIMSGTEVTAGTTGNPNYEKSIEYTQESMIKSTIEVNIGIKCGTKLGIWGQDINTEIGLENKNGSSVETRESQKLTEKISYSIPANKKIAIYMIQTIQKKNIRYEIPVSFTGNIALNYSQPIEGSYFLGVPADILLQNKKMQQVGTISQEFYTDVKVFIKELSLNEKAPNIKDVFNLK</sequence>
<evidence type="ECO:0000313" key="1">
    <source>
        <dbReference type="EMBL" id="RMZ58558.1"/>
    </source>
</evidence>
<dbReference type="EMBL" id="QWIV01000014">
    <property type="protein sequence ID" value="RMZ58558.1"/>
    <property type="molecule type" value="Genomic_DNA"/>
</dbReference>
<keyword evidence="2" id="KW-1185">Reference proteome</keyword>
<accession>A0A3M7L745</accession>
<dbReference type="RefSeq" id="WP_122547708.1">
    <property type="nucleotide sequence ID" value="NZ_QWIV01000014.1"/>
</dbReference>
<organism evidence="1 2">
    <name type="scientific">Chryseobacterium nematophagum</name>
    <dbReference type="NCBI Taxonomy" id="2305228"/>
    <lineage>
        <taxon>Bacteria</taxon>
        <taxon>Pseudomonadati</taxon>
        <taxon>Bacteroidota</taxon>
        <taxon>Flavobacteriia</taxon>
        <taxon>Flavobacteriales</taxon>
        <taxon>Weeksellaceae</taxon>
        <taxon>Chryseobacterium group</taxon>
        <taxon>Chryseobacterium</taxon>
    </lineage>
</organism>
<gene>
    <name evidence="1" type="ORF">D1632_13190</name>
</gene>
<dbReference type="Gene3D" id="3.10.290.50">
    <property type="match status" value="1"/>
</dbReference>
<dbReference type="SUPFAM" id="SSF56973">
    <property type="entry name" value="Aerolisin/ETX pore-forming domain"/>
    <property type="match status" value="1"/>
</dbReference>
<dbReference type="AlphaFoldDB" id="A0A3M7L745"/>
<dbReference type="PROSITE" id="PS51257">
    <property type="entry name" value="PROKAR_LIPOPROTEIN"/>
    <property type="match status" value="1"/>
</dbReference>
<dbReference type="Gene3D" id="2.60.40.3040">
    <property type="match status" value="1"/>
</dbReference>
<dbReference type="Gene3D" id="2.60.40.4280">
    <property type="match status" value="1"/>
</dbReference>
<comment type="caution">
    <text evidence="1">The sequence shown here is derived from an EMBL/GenBank/DDBJ whole genome shotgun (WGS) entry which is preliminary data.</text>
</comment>
<dbReference type="Proteomes" id="UP000267524">
    <property type="component" value="Unassembled WGS sequence"/>
</dbReference>
<evidence type="ECO:0000313" key="2">
    <source>
        <dbReference type="Proteomes" id="UP000267524"/>
    </source>
</evidence>
<protein>
    <submittedName>
        <fullName evidence="1">Uncharacterized protein</fullName>
    </submittedName>
</protein>